<gene>
    <name evidence="2" type="ORF">K8344_03030</name>
</gene>
<feature type="signal peptide" evidence="1">
    <location>
        <begin position="1"/>
        <end position="22"/>
    </location>
</feature>
<sequence>MKTNLLFLSTLLCLLVATPIYSQITKRTKTKDATNQRITTPSNKKLADTNQIIVVNPDNRKIAPKRQRVIHGRIDPITGEQIPPTKKGAPSKEFAIIFPHISQQYPHSNFYVLGESVSGNNEGHIPNVQLHGEGPAGRTVEVKMFRVDQNNRLIQDWTPIREKINPEGFWGASIPWGTYEDEGKSVKLKLLVRNSAHKSNIITLFVGRE</sequence>
<dbReference type="RefSeq" id="WP_237606812.1">
    <property type="nucleotide sequence ID" value="NZ_JAIRBB010000001.1"/>
</dbReference>
<evidence type="ECO:0000313" key="2">
    <source>
        <dbReference type="EMBL" id="MCG2430081.1"/>
    </source>
</evidence>
<dbReference type="Proteomes" id="UP001139462">
    <property type="component" value="Unassembled WGS sequence"/>
</dbReference>
<comment type="caution">
    <text evidence="2">The sequence shown here is derived from an EMBL/GenBank/DDBJ whole genome shotgun (WGS) entry which is preliminary data.</text>
</comment>
<reference evidence="2" key="1">
    <citation type="submission" date="2021-09" db="EMBL/GenBank/DDBJ databases">
        <title>Genome of Aequorivita sp. strain F64183.</title>
        <authorList>
            <person name="Wang Y."/>
        </authorList>
    </citation>
    <scope>NUCLEOTIDE SEQUENCE</scope>
    <source>
        <strain evidence="2">F64183</strain>
    </source>
</reference>
<protein>
    <submittedName>
        <fullName evidence="2">Uncharacterized protein</fullName>
    </submittedName>
</protein>
<evidence type="ECO:0000313" key="3">
    <source>
        <dbReference type="Proteomes" id="UP001139462"/>
    </source>
</evidence>
<organism evidence="2 3">
    <name type="scientific">Aequorivita xiaoshiensis</name>
    <dbReference type="NCBI Taxonomy" id="2874476"/>
    <lineage>
        <taxon>Bacteria</taxon>
        <taxon>Pseudomonadati</taxon>
        <taxon>Bacteroidota</taxon>
        <taxon>Flavobacteriia</taxon>
        <taxon>Flavobacteriales</taxon>
        <taxon>Flavobacteriaceae</taxon>
        <taxon>Aequorivita</taxon>
    </lineage>
</organism>
<dbReference type="AlphaFoldDB" id="A0A9X1UBZ3"/>
<proteinExistence type="predicted"/>
<keyword evidence="1" id="KW-0732">Signal</keyword>
<evidence type="ECO:0000256" key="1">
    <source>
        <dbReference type="SAM" id="SignalP"/>
    </source>
</evidence>
<feature type="chain" id="PRO_5040748704" evidence="1">
    <location>
        <begin position="23"/>
        <end position="209"/>
    </location>
</feature>
<dbReference type="EMBL" id="JAIRBB010000001">
    <property type="protein sequence ID" value="MCG2430081.1"/>
    <property type="molecule type" value="Genomic_DNA"/>
</dbReference>
<accession>A0A9X1UBZ3</accession>
<keyword evidence="3" id="KW-1185">Reference proteome</keyword>
<name>A0A9X1UBZ3_9FLAO</name>